<name>A0A418VFV7_9DEIO</name>
<gene>
    <name evidence="1" type="ORF">D3875_02750</name>
</gene>
<organism evidence="1 2">
    <name type="scientific">Deinococcus cavernae</name>
    <dbReference type="NCBI Taxonomy" id="2320857"/>
    <lineage>
        <taxon>Bacteria</taxon>
        <taxon>Thermotogati</taxon>
        <taxon>Deinococcota</taxon>
        <taxon>Deinococci</taxon>
        <taxon>Deinococcales</taxon>
        <taxon>Deinococcaceae</taxon>
        <taxon>Deinococcus</taxon>
    </lineage>
</organism>
<keyword evidence="2" id="KW-1185">Reference proteome</keyword>
<proteinExistence type="predicted"/>
<dbReference type="EMBL" id="QYUJ01000008">
    <property type="protein sequence ID" value="RJF74931.1"/>
    <property type="molecule type" value="Genomic_DNA"/>
</dbReference>
<dbReference type="Proteomes" id="UP000286287">
    <property type="component" value="Unassembled WGS sequence"/>
</dbReference>
<evidence type="ECO:0000313" key="2">
    <source>
        <dbReference type="Proteomes" id="UP000286287"/>
    </source>
</evidence>
<evidence type="ECO:0008006" key="3">
    <source>
        <dbReference type="Google" id="ProtNLM"/>
    </source>
</evidence>
<evidence type="ECO:0000313" key="1">
    <source>
        <dbReference type="EMBL" id="RJF74931.1"/>
    </source>
</evidence>
<dbReference type="RefSeq" id="WP_119760909.1">
    <property type="nucleotide sequence ID" value="NZ_QYUJ01000008.1"/>
</dbReference>
<comment type="caution">
    <text evidence="1">The sequence shown here is derived from an EMBL/GenBank/DDBJ whole genome shotgun (WGS) entry which is preliminary data.</text>
</comment>
<dbReference type="AlphaFoldDB" id="A0A418VFV7"/>
<protein>
    <recommendedName>
        <fullName evidence="3">DUF2190 family protein</fullName>
    </recommendedName>
</protein>
<reference evidence="1 2" key="1">
    <citation type="submission" date="2018-09" db="EMBL/GenBank/DDBJ databases">
        <authorList>
            <person name="Zhu H."/>
        </authorList>
    </citation>
    <scope>NUCLEOTIDE SEQUENCE [LARGE SCALE GENOMIC DNA]</scope>
    <source>
        <strain evidence="1 2">K2S05-167</strain>
    </source>
</reference>
<accession>A0A418VFV7</accession>
<sequence length="115" mass="11688">MRSGDLVFKGQQFHLTKFIDAGAVAGDALTHTGEARVGRGADGAPFVAKCEKVERDGVATVAEGGAGYIDIATVGTLPLGFQTLVVDGAGKVKVGAGGTRCFVNIARDGIANIKI</sequence>
<dbReference type="OrthoDB" id="72521at2"/>